<evidence type="ECO:0000313" key="3">
    <source>
        <dbReference type="Proteomes" id="UP001266305"/>
    </source>
</evidence>
<gene>
    <name evidence="2" type="ORF">P7K49_029602</name>
</gene>
<evidence type="ECO:0000313" key="2">
    <source>
        <dbReference type="EMBL" id="KAK2093073.1"/>
    </source>
</evidence>
<feature type="region of interest" description="Disordered" evidence="1">
    <location>
        <begin position="15"/>
        <end position="35"/>
    </location>
</feature>
<sequence length="87" mass="9887">MVFSAPTKQRTLVYSRKRRQADNQVPGPSPMGLHQEHRRARVLQILDKRAILLEQEQGAEPGYSPKTAKKKLQLAFLVVRGCRACCE</sequence>
<keyword evidence="3" id="KW-1185">Reference proteome</keyword>
<name>A0ABQ9U7N4_SAGOE</name>
<accession>A0ABQ9U7N4</accession>
<reference evidence="2 3" key="1">
    <citation type="submission" date="2023-05" db="EMBL/GenBank/DDBJ databases">
        <title>B98-5 Cell Line De Novo Hybrid Assembly: An Optical Mapping Approach.</title>
        <authorList>
            <person name="Kananen K."/>
            <person name="Auerbach J.A."/>
            <person name="Kautto E."/>
            <person name="Blachly J.S."/>
        </authorList>
    </citation>
    <scope>NUCLEOTIDE SEQUENCE [LARGE SCALE GENOMIC DNA]</scope>
    <source>
        <strain evidence="2">B95-8</strain>
        <tissue evidence="2">Cell line</tissue>
    </source>
</reference>
<organism evidence="2 3">
    <name type="scientific">Saguinus oedipus</name>
    <name type="common">Cotton-top tamarin</name>
    <name type="synonym">Oedipomidas oedipus</name>
    <dbReference type="NCBI Taxonomy" id="9490"/>
    <lineage>
        <taxon>Eukaryota</taxon>
        <taxon>Metazoa</taxon>
        <taxon>Chordata</taxon>
        <taxon>Craniata</taxon>
        <taxon>Vertebrata</taxon>
        <taxon>Euteleostomi</taxon>
        <taxon>Mammalia</taxon>
        <taxon>Eutheria</taxon>
        <taxon>Euarchontoglires</taxon>
        <taxon>Primates</taxon>
        <taxon>Haplorrhini</taxon>
        <taxon>Platyrrhini</taxon>
        <taxon>Cebidae</taxon>
        <taxon>Callitrichinae</taxon>
        <taxon>Saguinus</taxon>
    </lineage>
</organism>
<comment type="caution">
    <text evidence="2">The sequence shown here is derived from an EMBL/GenBank/DDBJ whole genome shotgun (WGS) entry which is preliminary data.</text>
</comment>
<dbReference type="Proteomes" id="UP001266305">
    <property type="component" value="Unassembled WGS sequence"/>
</dbReference>
<dbReference type="EMBL" id="JASSZA010000015">
    <property type="protein sequence ID" value="KAK2093073.1"/>
    <property type="molecule type" value="Genomic_DNA"/>
</dbReference>
<protein>
    <submittedName>
        <fullName evidence="2">Uncharacterized protein</fullName>
    </submittedName>
</protein>
<evidence type="ECO:0000256" key="1">
    <source>
        <dbReference type="SAM" id="MobiDB-lite"/>
    </source>
</evidence>
<proteinExistence type="predicted"/>